<protein>
    <recommendedName>
        <fullName evidence="3">Fe2OG dioxygenase domain-containing protein</fullName>
    </recommendedName>
</protein>
<dbReference type="InterPro" id="IPR027443">
    <property type="entry name" value="IPNS-like_sf"/>
</dbReference>
<sequence length="419" mass="46648">MAIVKVTSKGVGVARHLITKTRAASTSTVTAQAAATHSLPPGFTAQIGKLETFSLPEKVSGSVCDKAIADAMISAWRRDGILQIDMSKAQRRLYQAANAASRRFFSRPYVQKQACVDDMSYSGYIASGEEITDGVADYSEIFTVTKDLPHTDKRVAQGWPCHGPCPWPDQSMKNVMNSYMNDLAVSGEKLLQLIEMGLDVPTGSLTRYTDDGWHHMRILRFPQRDRTNGKGKNGRGIGSHTDYGLLVIAAQDDVGGLFVRPPRQDEQFANWEKTSAGLRENDAGWVYVPPTAGTFTVFPGKRPNALIRRSIGSHIFSSGDMMQYMTNNFLKSTPHKVGLNVRERFAFAYFHEPNFRSVIKPLPGYNAGQSPMGGIHYGTHFTNMFLRNYPDRVTTARLREEGRYHLLGSEQLRDENDML</sequence>
<keyword evidence="5" id="KW-1185">Reference proteome</keyword>
<dbReference type="InterPro" id="IPR050231">
    <property type="entry name" value="Iron_ascorbate_oxido_reductase"/>
</dbReference>
<dbReference type="PROSITE" id="PS51471">
    <property type="entry name" value="FE2OG_OXY"/>
    <property type="match status" value="1"/>
</dbReference>
<dbReference type="Proteomes" id="UP000240493">
    <property type="component" value="Unassembled WGS sequence"/>
</dbReference>
<gene>
    <name evidence="4" type="ORF">M441DRAFT_45548</name>
</gene>
<comment type="similarity">
    <text evidence="1 2">Belongs to the iron/ascorbate-dependent oxidoreductase family.</text>
</comment>
<dbReference type="EMBL" id="KZ679259">
    <property type="protein sequence ID" value="PTB43617.1"/>
    <property type="molecule type" value="Genomic_DNA"/>
</dbReference>
<dbReference type="STRING" id="1042311.A0A2T3ZFM7"/>
<dbReference type="InterPro" id="IPR044861">
    <property type="entry name" value="IPNS-like_FE2OG_OXY"/>
</dbReference>
<evidence type="ECO:0000256" key="1">
    <source>
        <dbReference type="ARBA" id="ARBA00008056"/>
    </source>
</evidence>
<evidence type="ECO:0000313" key="5">
    <source>
        <dbReference type="Proteomes" id="UP000240493"/>
    </source>
</evidence>
<dbReference type="Pfam" id="PF14226">
    <property type="entry name" value="DIOX_N"/>
    <property type="match status" value="1"/>
</dbReference>
<dbReference type="GO" id="GO:0016491">
    <property type="term" value="F:oxidoreductase activity"/>
    <property type="evidence" value="ECO:0007669"/>
    <property type="project" value="UniProtKB-KW"/>
</dbReference>
<evidence type="ECO:0000259" key="3">
    <source>
        <dbReference type="PROSITE" id="PS51471"/>
    </source>
</evidence>
<dbReference type="AlphaFoldDB" id="A0A2T3ZFM7"/>
<proteinExistence type="inferred from homology"/>
<keyword evidence="2" id="KW-0479">Metal-binding</keyword>
<name>A0A2T3ZFM7_TRIA4</name>
<evidence type="ECO:0000256" key="2">
    <source>
        <dbReference type="RuleBase" id="RU003682"/>
    </source>
</evidence>
<dbReference type="Pfam" id="PF03171">
    <property type="entry name" value="2OG-FeII_Oxy"/>
    <property type="match status" value="1"/>
</dbReference>
<dbReference type="InterPro" id="IPR005123">
    <property type="entry name" value="Oxoglu/Fe-dep_dioxygenase_dom"/>
</dbReference>
<evidence type="ECO:0000313" key="4">
    <source>
        <dbReference type="EMBL" id="PTB43617.1"/>
    </source>
</evidence>
<reference evidence="4 5" key="1">
    <citation type="submission" date="2016-07" db="EMBL/GenBank/DDBJ databases">
        <title>Multiple horizontal gene transfer events from other fungi enriched the ability of initially mycotrophic Trichoderma (Ascomycota) to feed on dead plant biomass.</title>
        <authorList>
            <consortium name="DOE Joint Genome Institute"/>
            <person name="Aerts A."/>
            <person name="Atanasova L."/>
            <person name="Chenthamara K."/>
            <person name="Zhang J."/>
            <person name="Grujic M."/>
            <person name="Henrissat B."/>
            <person name="Kuo A."/>
            <person name="Salamov A."/>
            <person name="Lipzen A."/>
            <person name="Labutti K."/>
            <person name="Barry K."/>
            <person name="Miao Y."/>
            <person name="Rahimi M.J."/>
            <person name="Shen Q."/>
            <person name="Grigoriev I.V."/>
            <person name="Kubicek C.P."/>
            <person name="Druzhinina I.S."/>
        </authorList>
    </citation>
    <scope>NUCLEOTIDE SEQUENCE [LARGE SCALE GENOMIC DNA]</scope>
    <source>
        <strain evidence="4 5">CBS 433.97</strain>
    </source>
</reference>
<dbReference type="Gene3D" id="2.60.120.330">
    <property type="entry name" value="B-lactam Antibiotic, Isopenicillin N Synthase, Chain"/>
    <property type="match status" value="1"/>
</dbReference>
<dbReference type="GO" id="GO:0044283">
    <property type="term" value="P:small molecule biosynthetic process"/>
    <property type="evidence" value="ECO:0007669"/>
    <property type="project" value="UniProtKB-ARBA"/>
</dbReference>
<keyword evidence="2" id="KW-0560">Oxidoreductase</keyword>
<dbReference type="GO" id="GO:0046872">
    <property type="term" value="F:metal ion binding"/>
    <property type="evidence" value="ECO:0007669"/>
    <property type="project" value="UniProtKB-KW"/>
</dbReference>
<dbReference type="PANTHER" id="PTHR47990">
    <property type="entry name" value="2-OXOGLUTARATE (2OG) AND FE(II)-DEPENDENT OXYGENASE SUPERFAMILY PROTEIN-RELATED"/>
    <property type="match status" value="1"/>
</dbReference>
<keyword evidence="2" id="KW-0408">Iron</keyword>
<dbReference type="InterPro" id="IPR026992">
    <property type="entry name" value="DIOX_N"/>
</dbReference>
<feature type="domain" description="Fe2OG dioxygenase" evidence="3">
    <location>
        <begin position="212"/>
        <end position="353"/>
    </location>
</feature>
<organism evidence="4 5">
    <name type="scientific">Trichoderma asperellum (strain ATCC 204424 / CBS 433.97 / NBRC 101777)</name>
    <dbReference type="NCBI Taxonomy" id="1042311"/>
    <lineage>
        <taxon>Eukaryota</taxon>
        <taxon>Fungi</taxon>
        <taxon>Dikarya</taxon>
        <taxon>Ascomycota</taxon>
        <taxon>Pezizomycotina</taxon>
        <taxon>Sordariomycetes</taxon>
        <taxon>Hypocreomycetidae</taxon>
        <taxon>Hypocreales</taxon>
        <taxon>Hypocreaceae</taxon>
        <taxon>Trichoderma</taxon>
    </lineage>
</organism>
<dbReference type="OrthoDB" id="288590at2759"/>
<dbReference type="SUPFAM" id="SSF51197">
    <property type="entry name" value="Clavaminate synthase-like"/>
    <property type="match status" value="1"/>
</dbReference>
<accession>A0A2T3ZFM7</accession>